<dbReference type="InterPro" id="IPR024487">
    <property type="entry name" value="CBP_BcsR"/>
</dbReference>
<proteinExistence type="predicted"/>
<protein>
    <recommendedName>
        <fullName evidence="4">Cellulose biosynthesis protein BcsR</fullName>
    </recommendedName>
</protein>
<name>A0ABP3MJE0_9BURK</name>
<evidence type="ECO:0008006" key="4">
    <source>
        <dbReference type="Google" id="ProtNLM"/>
    </source>
</evidence>
<gene>
    <name evidence="2" type="ORF">GCM10009097_44040</name>
</gene>
<comment type="caution">
    <text evidence="2">The sequence shown here is derived from an EMBL/GenBank/DDBJ whole genome shotgun (WGS) entry which is preliminary data.</text>
</comment>
<reference evidence="3" key="1">
    <citation type="journal article" date="2019" name="Int. J. Syst. Evol. Microbiol.">
        <title>The Global Catalogue of Microorganisms (GCM) 10K type strain sequencing project: providing services to taxonomists for standard genome sequencing and annotation.</title>
        <authorList>
            <consortium name="The Broad Institute Genomics Platform"/>
            <consortium name="The Broad Institute Genome Sequencing Center for Infectious Disease"/>
            <person name="Wu L."/>
            <person name="Ma J."/>
        </authorList>
    </citation>
    <scope>NUCLEOTIDE SEQUENCE [LARGE SCALE GENOMIC DNA]</scope>
    <source>
        <strain evidence="3">JCM 14330</strain>
    </source>
</reference>
<accession>A0ABP3MJE0</accession>
<feature type="compositionally biased region" description="Pro residues" evidence="1">
    <location>
        <begin position="80"/>
        <end position="96"/>
    </location>
</feature>
<feature type="compositionally biased region" description="Pro residues" evidence="1">
    <location>
        <begin position="123"/>
        <end position="135"/>
    </location>
</feature>
<feature type="compositionally biased region" description="Low complexity" evidence="1">
    <location>
        <begin position="97"/>
        <end position="106"/>
    </location>
</feature>
<dbReference type="Pfam" id="PF10945">
    <property type="entry name" value="CBP_BcsR"/>
    <property type="match status" value="1"/>
</dbReference>
<evidence type="ECO:0000313" key="3">
    <source>
        <dbReference type="Proteomes" id="UP001501706"/>
    </source>
</evidence>
<feature type="compositionally biased region" description="Basic and acidic residues" evidence="1">
    <location>
        <begin position="52"/>
        <end position="63"/>
    </location>
</feature>
<evidence type="ECO:0000313" key="2">
    <source>
        <dbReference type="EMBL" id="GAA0521678.1"/>
    </source>
</evidence>
<dbReference type="Proteomes" id="UP001501706">
    <property type="component" value="Unassembled WGS sequence"/>
</dbReference>
<dbReference type="NCBIfam" id="NF040718">
    <property type="entry name" value="BcsP_of_Ic"/>
    <property type="match status" value="1"/>
</dbReference>
<sequence>MPSAASNSGWAGNLLQAHVKRINGKHMKESDDIANLFRHFGGQPGQYQEISRANEARQSRERWPLLASIEADQAAQFPPVEAPVPSVPQAPQPAAAPPAADSALQPAAPPAGRIEPRLSPATASPPPPQEAPNPPRAAEFIPPRAGALSDRMRPAAALAAQQPAQVGEPAPRPAPAPRTAADTYAGPEQEPAPQLQALFTRLARPASRPTADKSSASLLERLNRL</sequence>
<feature type="region of interest" description="Disordered" evidence="1">
    <location>
        <begin position="37"/>
        <end position="225"/>
    </location>
</feature>
<keyword evidence="3" id="KW-1185">Reference proteome</keyword>
<evidence type="ECO:0000256" key="1">
    <source>
        <dbReference type="SAM" id="MobiDB-lite"/>
    </source>
</evidence>
<organism evidence="2 3">
    <name type="scientific">Pigmentiphaga daeguensis</name>
    <dbReference type="NCBI Taxonomy" id="414049"/>
    <lineage>
        <taxon>Bacteria</taxon>
        <taxon>Pseudomonadati</taxon>
        <taxon>Pseudomonadota</taxon>
        <taxon>Betaproteobacteria</taxon>
        <taxon>Burkholderiales</taxon>
        <taxon>Alcaligenaceae</taxon>
        <taxon>Pigmentiphaga</taxon>
    </lineage>
</organism>
<feature type="compositionally biased region" description="Low complexity" evidence="1">
    <location>
        <begin position="154"/>
        <end position="165"/>
    </location>
</feature>
<dbReference type="EMBL" id="BAAAEN010000020">
    <property type="protein sequence ID" value="GAA0521678.1"/>
    <property type="molecule type" value="Genomic_DNA"/>
</dbReference>